<feature type="transmembrane region" description="Helical" evidence="1">
    <location>
        <begin position="165"/>
        <end position="184"/>
    </location>
</feature>
<evidence type="ECO:0000256" key="1">
    <source>
        <dbReference type="SAM" id="Phobius"/>
    </source>
</evidence>
<sequence length="373" mass="41599">MVERSSTCLAAPPSAPVSLVLHVRQLTISAPKWLNAIHELREVWWTLSSRDKLVGQPGKRRGLGSLSSATGEHNKVRRVVHPMPVTRSRVIRVAIYGNSAHPSSHVPSLPILPNQYMQTRLSDACTTVDLPFYISPSPLPLSLLSPPSLLPPIASPFHYVLCHSFPFFLSLSLLHLAFLFLSLISFPFFAVLSLSLLFFSLFAFLLSVFLLRLSSFLLSPHSVLSPVLLLAFTPFLPFAFFLSFGFPFFFPSFLFSLSSLPSSRLHFAFPSPFTSLSTSYTRCTSYISFSRFSYLIFLFPSLFPAFLFTASSKQVPHVLLFLFTQFPPSATIFLPVPSSPFSFHFSFIASHLNFFLSASPVCAHISSTFFPLP</sequence>
<protein>
    <submittedName>
        <fullName evidence="2">Uncharacterized protein</fullName>
    </submittedName>
</protein>
<keyword evidence="3" id="KW-1185">Reference proteome</keyword>
<keyword evidence="1" id="KW-1133">Transmembrane helix</keyword>
<evidence type="ECO:0000313" key="2">
    <source>
        <dbReference type="EMBL" id="ROT66356.1"/>
    </source>
</evidence>
<feature type="transmembrane region" description="Helical" evidence="1">
    <location>
        <begin position="223"/>
        <end position="250"/>
    </location>
</feature>
<dbReference type="EMBL" id="QCYY01002950">
    <property type="protein sequence ID" value="ROT66356.1"/>
    <property type="molecule type" value="Genomic_DNA"/>
</dbReference>
<evidence type="ECO:0000313" key="3">
    <source>
        <dbReference type="Proteomes" id="UP000283509"/>
    </source>
</evidence>
<feature type="transmembrane region" description="Helical" evidence="1">
    <location>
        <begin position="190"/>
        <end position="211"/>
    </location>
</feature>
<reference evidence="2 3" key="2">
    <citation type="submission" date="2019-01" db="EMBL/GenBank/DDBJ databases">
        <title>The decoding of complex shrimp genome reveals the adaptation for benthos swimmer, frequently molting mechanism and breeding impact on genome.</title>
        <authorList>
            <person name="Sun Y."/>
            <person name="Gao Y."/>
            <person name="Yu Y."/>
        </authorList>
    </citation>
    <scope>NUCLEOTIDE SEQUENCE [LARGE SCALE GENOMIC DNA]</scope>
    <source>
        <tissue evidence="2">Muscle</tissue>
    </source>
</reference>
<organism evidence="2 3">
    <name type="scientific">Penaeus vannamei</name>
    <name type="common">Whiteleg shrimp</name>
    <name type="synonym">Litopenaeus vannamei</name>
    <dbReference type="NCBI Taxonomy" id="6689"/>
    <lineage>
        <taxon>Eukaryota</taxon>
        <taxon>Metazoa</taxon>
        <taxon>Ecdysozoa</taxon>
        <taxon>Arthropoda</taxon>
        <taxon>Crustacea</taxon>
        <taxon>Multicrustacea</taxon>
        <taxon>Malacostraca</taxon>
        <taxon>Eumalacostraca</taxon>
        <taxon>Eucarida</taxon>
        <taxon>Decapoda</taxon>
        <taxon>Dendrobranchiata</taxon>
        <taxon>Penaeoidea</taxon>
        <taxon>Penaeidae</taxon>
        <taxon>Penaeus</taxon>
    </lineage>
</organism>
<keyword evidence="1" id="KW-0812">Transmembrane</keyword>
<gene>
    <name evidence="2" type="ORF">C7M84_015623</name>
</gene>
<reference evidence="2 3" key="1">
    <citation type="submission" date="2018-04" db="EMBL/GenBank/DDBJ databases">
        <authorList>
            <person name="Zhang X."/>
            <person name="Yuan J."/>
            <person name="Li F."/>
            <person name="Xiang J."/>
        </authorList>
    </citation>
    <scope>NUCLEOTIDE SEQUENCE [LARGE SCALE GENOMIC DNA]</scope>
    <source>
        <tissue evidence="2">Muscle</tissue>
    </source>
</reference>
<feature type="transmembrane region" description="Helical" evidence="1">
    <location>
        <begin position="292"/>
        <end position="311"/>
    </location>
</feature>
<comment type="caution">
    <text evidence="2">The sequence shown here is derived from an EMBL/GenBank/DDBJ whole genome shotgun (WGS) entry which is preliminary data.</text>
</comment>
<dbReference type="AlphaFoldDB" id="A0A3R7M3P0"/>
<proteinExistence type="predicted"/>
<keyword evidence="1" id="KW-0472">Membrane</keyword>
<dbReference type="Proteomes" id="UP000283509">
    <property type="component" value="Unassembled WGS sequence"/>
</dbReference>
<accession>A0A3R7M3P0</accession>
<feature type="transmembrane region" description="Helical" evidence="1">
    <location>
        <begin position="318"/>
        <end position="336"/>
    </location>
</feature>
<name>A0A3R7M3P0_PENVA</name>